<comment type="similarity">
    <text evidence="2">Belongs to the plant LTP family.</text>
</comment>
<dbReference type="InterPro" id="IPR036312">
    <property type="entry name" value="Bifun_inhib/LTP/seed_sf"/>
</dbReference>
<dbReference type="InterPro" id="IPR016140">
    <property type="entry name" value="Bifunc_inhib/LTP/seed_store"/>
</dbReference>
<dbReference type="InterPro" id="IPR043325">
    <property type="entry name" value="LTSS"/>
</dbReference>
<evidence type="ECO:0000256" key="5">
    <source>
        <dbReference type="ARBA" id="ARBA00022729"/>
    </source>
</evidence>
<dbReference type="EnsemblPlants" id="Kaladp0039s0328.1.v1.1">
    <property type="protein sequence ID" value="Kaladp0039s0328.1.v1.1"/>
    <property type="gene ID" value="Kaladp0039s0328.v1.1"/>
</dbReference>
<comment type="subcellular location">
    <subcellularLocation>
        <location evidence="1">Cell membrane</location>
        <topology evidence="1">Lipid-anchor</topology>
        <topology evidence="1">GPI-anchor</topology>
    </subcellularLocation>
</comment>
<evidence type="ECO:0000256" key="6">
    <source>
        <dbReference type="ARBA" id="ARBA00023157"/>
    </source>
</evidence>
<dbReference type="Gramene" id="Kaladp0039s0328.1.v1.1">
    <property type="protein sequence ID" value="Kaladp0039s0328.1.v1.1"/>
    <property type="gene ID" value="Kaladp0039s0328.v1.1"/>
</dbReference>
<evidence type="ECO:0000256" key="3">
    <source>
        <dbReference type="ARBA" id="ARBA00022475"/>
    </source>
</evidence>
<keyword evidence="4" id="KW-0336">GPI-anchor</keyword>
<dbReference type="CDD" id="cd00010">
    <property type="entry name" value="AAI_LTSS"/>
    <property type="match status" value="1"/>
</dbReference>
<evidence type="ECO:0000256" key="4">
    <source>
        <dbReference type="ARBA" id="ARBA00022622"/>
    </source>
</evidence>
<keyword evidence="6" id="KW-1015">Disulfide bond</keyword>
<feature type="compositionally biased region" description="Low complexity" evidence="9">
    <location>
        <begin position="138"/>
        <end position="169"/>
    </location>
</feature>
<keyword evidence="3" id="KW-1003">Cell membrane</keyword>
<dbReference type="Proteomes" id="UP000594263">
    <property type="component" value="Unplaced"/>
</dbReference>
<keyword evidence="8" id="KW-0449">Lipoprotein</keyword>
<evidence type="ECO:0000256" key="7">
    <source>
        <dbReference type="ARBA" id="ARBA00023180"/>
    </source>
</evidence>
<keyword evidence="5 10" id="KW-0732">Signal</keyword>
<dbReference type="GO" id="GO:0098552">
    <property type="term" value="C:side of membrane"/>
    <property type="evidence" value="ECO:0007669"/>
    <property type="project" value="UniProtKB-KW"/>
</dbReference>
<reference evidence="12" key="1">
    <citation type="submission" date="2021-01" db="UniProtKB">
        <authorList>
            <consortium name="EnsemblPlants"/>
        </authorList>
    </citation>
    <scope>IDENTIFICATION</scope>
</reference>
<keyword evidence="7" id="KW-0325">Glycoprotein</keyword>
<feature type="domain" description="Bifunctional inhibitor/plant lipid transfer protein/seed storage helical" evidence="11">
    <location>
        <begin position="29"/>
        <end position="109"/>
    </location>
</feature>
<evidence type="ECO:0000313" key="12">
    <source>
        <dbReference type="EnsemblPlants" id="Kaladp0039s0328.1.v1.1"/>
    </source>
</evidence>
<dbReference type="Gene3D" id="1.10.110.10">
    <property type="entry name" value="Plant lipid-transfer and hydrophobic proteins"/>
    <property type="match status" value="1"/>
</dbReference>
<evidence type="ECO:0000313" key="13">
    <source>
        <dbReference type="Proteomes" id="UP000594263"/>
    </source>
</evidence>
<keyword evidence="13" id="KW-1185">Reference proteome</keyword>
<dbReference type="SMART" id="SM00499">
    <property type="entry name" value="AAI"/>
    <property type="match status" value="1"/>
</dbReference>
<evidence type="ECO:0000256" key="1">
    <source>
        <dbReference type="ARBA" id="ARBA00004609"/>
    </source>
</evidence>
<evidence type="ECO:0000256" key="10">
    <source>
        <dbReference type="SAM" id="SignalP"/>
    </source>
</evidence>
<dbReference type="GO" id="GO:0005886">
    <property type="term" value="C:plasma membrane"/>
    <property type="evidence" value="ECO:0007669"/>
    <property type="project" value="UniProtKB-SubCell"/>
</dbReference>
<organism evidence="12 13">
    <name type="scientific">Kalanchoe fedtschenkoi</name>
    <name type="common">Lavender scallops</name>
    <name type="synonym">South American air plant</name>
    <dbReference type="NCBI Taxonomy" id="63787"/>
    <lineage>
        <taxon>Eukaryota</taxon>
        <taxon>Viridiplantae</taxon>
        <taxon>Streptophyta</taxon>
        <taxon>Embryophyta</taxon>
        <taxon>Tracheophyta</taxon>
        <taxon>Spermatophyta</taxon>
        <taxon>Magnoliopsida</taxon>
        <taxon>eudicotyledons</taxon>
        <taxon>Gunneridae</taxon>
        <taxon>Pentapetalae</taxon>
        <taxon>Saxifragales</taxon>
        <taxon>Crassulaceae</taxon>
        <taxon>Kalanchoe</taxon>
    </lineage>
</organism>
<dbReference type="Pfam" id="PF14368">
    <property type="entry name" value="LTP_2"/>
    <property type="match status" value="1"/>
</dbReference>
<keyword evidence="4" id="KW-0472">Membrane</keyword>
<sequence>MDLRVAIIALSAAFVSVTVVHGQAASPACTPAMLTGFSPCVNYINNINRNMTRAPPTACCTTVKTLAASGSDCWCQLVTGRSPFQFQINPTQALSLTRACNMPTISPQCDAASEPIPAPAPGTFAPLVSPAPSDESDTPSVVTPSPSPASSTQATGAGSSPPSSAASLPPRSPPTHLMLIGIGTILLEFLHQIL</sequence>
<evidence type="ECO:0000256" key="2">
    <source>
        <dbReference type="ARBA" id="ARBA00009748"/>
    </source>
</evidence>
<dbReference type="SUPFAM" id="SSF47699">
    <property type="entry name" value="Bifunctional inhibitor/lipid-transfer protein/seed storage 2S albumin"/>
    <property type="match status" value="1"/>
</dbReference>
<proteinExistence type="inferred from homology"/>
<dbReference type="AlphaFoldDB" id="A0A7N0TKJ7"/>
<evidence type="ECO:0000256" key="9">
    <source>
        <dbReference type="SAM" id="MobiDB-lite"/>
    </source>
</evidence>
<feature type="signal peptide" evidence="10">
    <location>
        <begin position="1"/>
        <end position="22"/>
    </location>
</feature>
<evidence type="ECO:0000259" key="11">
    <source>
        <dbReference type="SMART" id="SM00499"/>
    </source>
</evidence>
<protein>
    <recommendedName>
        <fullName evidence="11">Bifunctional inhibitor/plant lipid transfer protein/seed storage helical domain-containing protein</fullName>
    </recommendedName>
</protein>
<feature type="chain" id="PRO_5029498455" description="Bifunctional inhibitor/plant lipid transfer protein/seed storage helical domain-containing protein" evidence="10">
    <location>
        <begin position="23"/>
        <end position="194"/>
    </location>
</feature>
<accession>A0A7N0TKJ7</accession>
<evidence type="ECO:0000256" key="8">
    <source>
        <dbReference type="ARBA" id="ARBA00023288"/>
    </source>
</evidence>
<dbReference type="PANTHER" id="PTHR33044">
    <property type="entry name" value="BIFUNCTIONAL INHIBITOR/LIPID-TRANSFER PROTEIN/SEED STORAGE 2S ALBUMIN SUPERFAMILY PROTEIN-RELATED"/>
    <property type="match status" value="1"/>
</dbReference>
<feature type="region of interest" description="Disordered" evidence="9">
    <location>
        <begin position="111"/>
        <end position="172"/>
    </location>
</feature>
<name>A0A7N0TKJ7_KALFE</name>